<feature type="domain" description="DUF6598" evidence="2">
    <location>
        <begin position="240"/>
        <end position="468"/>
    </location>
</feature>
<dbReference type="AlphaFoldDB" id="A0A3B5ZQC5"/>
<dbReference type="RefSeq" id="XP_044448556.1">
    <property type="nucleotide sequence ID" value="XM_044592621.1"/>
</dbReference>
<dbReference type="Proteomes" id="UP000019116">
    <property type="component" value="Chromosome 1D"/>
</dbReference>
<evidence type="ECO:0000313" key="3">
    <source>
        <dbReference type="EnsemblPlants" id="TraesCS1D02G104100.1"/>
    </source>
</evidence>
<feature type="compositionally biased region" description="Polar residues" evidence="1">
    <location>
        <begin position="50"/>
        <end position="61"/>
    </location>
</feature>
<reference evidence="3" key="2">
    <citation type="submission" date="2018-10" db="UniProtKB">
        <authorList>
            <consortium name="EnsemblPlants"/>
        </authorList>
    </citation>
    <scope>IDENTIFICATION</scope>
</reference>
<evidence type="ECO:0000313" key="4">
    <source>
        <dbReference type="Proteomes" id="UP000019116"/>
    </source>
</evidence>
<sequence>MQRLYSCSRPLVSFMASAPPRWWPPALARQVFAPMESPYPPVRRVHRSPHGSQNMDGSSGVKSDEISKLDMRLLISSANENPTFSQGMNNVERRPITKVFKAHGEDARKTSMDVIYGNESACRTTLEVIDVIGGKQDTWGKAVDDSGHGEGIVASDDEEYDSLFAKMVEQRSDGVAPLYTLPKSKHRDGSIYKSTDPNPWRKQYNIADCKETCLEAMMLADPPGCFYLNGFCLRHAPSHMFQVFSLKLAEITGDDGLVQLYGYIAVRDHLDPLRNYVVNFTRDAPITVEKGSLIHMTGPKRGIDFRDDIVIEYDMRIKTGEEETHDLSLIDGASFIGNVDVSSARARAKRILGNGGAIDITVSRIEHAVEATVEVLISEVQRGFNLCLGCFTSDLDEEIQLFDGAIGESRCLKRSVVAVAIRSWLELKFKVGPESSSSAEHCCSFRANSHGLGTQKINTGSALISVNVTWSPLPCGASKFF</sequence>
<dbReference type="Gramene" id="TraesJAG1D03G00441670.1">
    <property type="protein sequence ID" value="TraesJAG1D03G00441670.1"/>
    <property type="gene ID" value="TraesJAG1D03G00441670"/>
</dbReference>
<dbReference type="PANTHER" id="PTHR33065">
    <property type="entry name" value="OS07G0486400 PROTEIN"/>
    <property type="match status" value="1"/>
</dbReference>
<keyword evidence="4" id="KW-1185">Reference proteome</keyword>
<dbReference type="OMA" id="IADCKET"/>
<dbReference type="Gramene" id="TraesLDM1D03G00443860.1">
    <property type="protein sequence ID" value="TraesLDM1D03G00443860.1"/>
    <property type="gene ID" value="TraesLDM1D03G00443860"/>
</dbReference>
<dbReference type="Gramene" id="TraesCS1D02G104100.1">
    <property type="protein sequence ID" value="TraesCS1D02G104100.1"/>
    <property type="gene ID" value="TraesCS1D02G104100"/>
</dbReference>
<evidence type="ECO:0000259" key="2">
    <source>
        <dbReference type="Pfam" id="PF20241"/>
    </source>
</evidence>
<dbReference type="Pfam" id="PF20241">
    <property type="entry name" value="DUF6598"/>
    <property type="match status" value="1"/>
</dbReference>
<evidence type="ECO:0000256" key="1">
    <source>
        <dbReference type="SAM" id="MobiDB-lite"/>
    </source>
</evidence>
<dbReference type="EnsemblPlants" id="TraesCS1D02G104100.1">
    <property type="protein sequence ID" value="TraesCS1D02G104100.1"/>
    <property type="gene ID" value="TraesCS1D02G104100"/>
</dbReference>
<dbReference type="OrthoDB" id="673623at2759"/>
<protein>
    <recommendedName>
        <fullName evidence="2">DUF6598 domain-containing protein</fullName>
    </recommendedName>
</protein>
<dbReference type="Gramene" id="TraesSYM1D03G00448460.1">
    <property type="protein sequence ID" value="TraesSYM1D03G00448460.1"/>
    <property type="gene ID" value="TraesSYM1D03G00448460"/>
</dbReference>
<gene>
    <name evidence="3" type="primary">LOC123180552</name>
</gene>
<name>A0A3B5ZQC5_WHEAT</name>
<dbReference type="GeneID" id="123180552"/>
<dbReference type="Gramene" id="TraesPARA_EIv1.0_0250340.1">
    <property type="protein sequence ID" value="TraesPARA_EIv1.0_0250340.1.CDS"/>
    <property type="gene ID" value="TraesPARA_EIv1.0_0250340"/>
</dbReference>
<dbReference type="Gramene" id="TraesCS1D03G0245700.1">
    <property type="protein sequence ID" value="TraesCS1D03G0245700.1.CDS"/>
    <property type="gene ID" value="TraesCS1D03G0245700"/>
</dbReference>
<proteinExistence type="predicted"/>
<dbReference type="PANTHER" id="PTHR33065:SF101">
    <property type="entry name" value="DUF6598 DOMAIN-CONTAINING PROTEIN"/>
    <property type="match status" value="1"/>
</dbReference>
<dbReference type="Gramene" id="TraesCAD_scaffold_059972_01G000100.1">
    <property type="protein sequence ID" value="TraesCAD_scaffold_059972_01G000100.1"/>
    <property type="gene ID" value="TraesCAD_scaffold_059972_01G000100"/>
</dbReference>
<dbReference type="Gramene" id="TraesJUL1D03G00444890.1">
    <property type="protein sequence ID" value="TraesJUL1D03G00444890.1"/>
    <property type="gene ID" value="TraesJUL1D03G00444890"/>
</dbReference>
<dbReference type="Gramene" id="TraesCLE_scaffold_064516_01G000100.1">
    <property type="protein sequence ID" value="TraesCLE_scaffold_064516_01G000100.1"/>
    <property type="gene ID" value="TraesCLE_scaffold_064516_01G000100"/>
</dbReference>
<dbReference type="Gramene" id="TraesROB_scaffold_106029_01G000100.1">
    <property type="protein sequence ID" value="TraesROB_scaffold_106029_01G000100.1"/>
    <property type="gene ID" value="TraesROB_scaffold_106029_01G000100"/>
</dbReference>
<organism evidence="3">
    <name type="scientific">Triticum aestivum</name>
    <name type="common">Wheat</name>
    <dbReference type="NCBI Taxonomy" id="4565"/>
    <lineage>
        <taxon>Eukaryota</taxon>
        <taxon>Viridiplantae</taxon>
        <taxon>Streptophyta</taxon>
        <taxon>Embryophyta</taxon>
        <taxon>Tracheophyta</taxon>
        <taxon>Spermatophyta</taxon>
        <taxon>Magnoliopsida</taxon>
        <taxon>Liliopsida</taxon>
        <taxon>Poales</taxon>
        <taxon>Poaceae</taxon>
        <taxon>BOP clade</taxon>
        <taxon>Pooideae</taxon>
        <taxon>Triticodae</taxon>
        <taxon>Triticeae</taxon>
        <taxon>Triticinae</taxon>
        <taxon>Triticum</taxon>
    </lineage>
</organism>
<dbReference type="InterPro" id="IPR046533">
    <property type="entry name" value="DUF6598"/>
</dbReference>
<dbReference type="Gramene" id="TraesNOR1D03G00449290.1">
    <property type="protein sequence ID" value="TraesNOR1D03G00449290.1"/>
    <property type="gene ID" value="TraesNOR1D03G00449290"/>
</dbReference>
<feature type="region of interest" description="Disordered" evidence="1">
    <location>
        <begin position="42"/>
        <end position="63"/>
    </location>
</feature>
<dbReference type="STRING" id="4565.A0A3B5ZQC5"/>
<dbReference type="Gramene" id="TraesARI1D03G00447550.1">
    <property type="protein sequence ID" value="TraesARI1D03G00447550.1"/>
    <property type="gene ID" value="TraesARI1D03G00447550"/>
</dbReference>
<accession>A0A3B5ZQC5</accession>
<reference evidence="3" key="1">
    <citation type="submission" date="2018-08" db="EMBL/GenBank/DDBJ databases">
        <authorList>
            <person name="Rossello M."/>
        </authorList>
    </citation>
    <scope>NUCLEOTIDE SEQUENCE [LARGE SCALE GENOMIC DNA]</scope>
    <source>
        <strain evidence="3">cv. Chinese Spring</strain>
    </source>
</reference>
<dbReference type="Gramene" id="TraesSTA1D03G00441000.1">
    <property type="protein sequence ID" value="TraesSTA1D03G00441000.1"/>
    <property type="gene ID" value="TraesSTA1D03G00441000"/>
</dbReference>
<dbReference type="Gramene" id="TraesLAC1D03G00445510.1">
    <property type="protein sequence ID" value="TraesLAC1D03G00445510.1"/>
    <property type="gene ID" value="TraesLAC1D03G00445510"/>
</dbReference>